<sequence length="232" mass="26553">MKGIIRTIQLLLVTGIWTGCNNDDTPTVVPADVQLISPTKDQVCEPGTNSETENSRLIFEWEKAENAQSYDLVVDDIETGENFIVYKEIYDTKKELELVHNRAYSWHVISKNINSDVHGTSPTWNFYFVGEPKKNYAPFPSKPLYPDYGSTVQLEDGKVTLRWETTDPDKDKLTYTLFLDEIDGLQEPTDEFKNIEIPSYTVQLEGGTYYWRVKASDGTNSSYSQVYTFTIN</sequence>
<evidence type="ECO:0000313" key="1">
    <source>
        <dbReference type="EMBL" id="MDG3584566.1"/>
    </source>
</evidence>
<dbReference type="EMBL" id="JAPMUA010000001">
    <property type="protein sequence ID" value="MDG3584566.1"/>
    <property type="molecule type" value="Genomic_DNA"/>
</dbReference>
<dbReference type="Gene3D" id="2.60.40.10">
    <property type="entry name" value="Immunoglobulins"/>
    <property type="match status" value="2"/>
</dbReference>
<name>A0ABT6FMT2_9FLAO</name>
<dbReference type="Proteomes" id="UP001153642">
    <property type="component" value="Unassembled WGS sequence"/>
</dbReference>
<evidence type="ECO:0008006" key="3">
    <source>
        <dbReference type="Google" id="ProtNLM"/>
    </source>
</evidence>
<dbReference type="RefSeq" id="WP_277898325.1">
    <property type="nucleotide sequence ID" value="NZ_JAPMUA010000001.1"/>
</dbReference>
<accession>A0ABT6FMT2</accession>
<gene>
    <name evidence="1" type="ORF">OSR52_01710</name>
</gene>
<reference evidence="1" key="1">
    <citation type="submission" date="2022-11" db="EMBL/GenBank/DDBJ databases">
        <title>High-quality draft genome sequence of Galbibacter sp. strain CMA-7.</title>
        <authorList>
            <person name="Wei L."/>
            <person name="Dong C."/>
            <person name="Shao Z."/>
        </authorList>
    </citation>
    <scope>NUCLEOTIDE SEQUENCE</scope>
    <source>
        <strain evidence="1">CMA-7</strain>
    </source>
</reference>
<organism evidence="1 2">
    <name type="scientific">Galbibacter pacificus</name>
    <dbReference type="NCBI Taxonomy" id="2996052"/>
    <lineage>
        <taxon>Bacteria</taxon>
        <taxon>Pseudomonadati</taxon>
        <taxon>Bacteroidota</taxon>
        <taxon>Flavobacteriia</taxon>
        <taxon>Flavobacteriales</taxon>
        <taxon>Flavobacteriaceae</taxon>
        <taxon>Galbibacter</taxon>
    </lineage>
</organism>
<comment type="caution">
    <text evidence="1">The sequence shown here is derived from an EMBL/GenBank/DDBJ whole genome shotgun (WGS) entry which is preliminary data.</text>
</comment>
<evidence type="ECO:0000313" key="2">
    <source>
        <dbReference type="Proteomes" id="UP001153642"/>
    </source>
</evidence>
<dbReference type="InterPro" id="IPR013783">
    <property type="entry name" value="Ig-like_fold"/>
</dbReference>
<keyword evidence="2" id="KW-1185">Reference proteome</keyword>
<dbReference type="PROSITE" id="PS51257">
    <property type="entry name" value="PROKAR_LIPOPROTEIN"/>
    <property type="match status" value="1"/>
</dbReference>
<dbReference type="InterPro" id="IPR036116">
    <property type="entry name" value="FN3_sf"/>
</dbReference>
<proteinExistence type="predicted"/>
<dbReference type="SUPFAM" id="SSF49265">
    <property type="entry name" value="Fibronectin type III"/>
    <property type="match status" value="1"/>
</dbReference>
<protein>
    <recommendedName>
        <fullName evidence="3">Fibronectin type-III domain-containing protein</fullName>
    </recommendedName>
</protein>